<evidence type="ECO:0000256" key="1">
    <source>
        <dbReference type="ARBA" id="ARBA00004141"/>
    </source>
</evidence>
<protein>
    <submittedName>
        <fullName evidence="8">Uncharacterized protein</fullName>
    </submittedName>
</protein>
<evidence type="ECO:0000256" key="5">
    <source>
        <dbReference type="ARBA" id="ARBA00023136"/>
    </source>
</evidence>
<evidence type="ECO:0000256" key="4">
    <source>
        <dbReference type="ARBA" id="ARBA00022989"/>
    </source>
</evidence>
<dbReference type="GO" id="GO:0016020">
    <property type="term" value="C:membrane"/>
    <property type="evidence" value="ECO:0007669"/>
    <property type="project" value="UniProtKB-SubCell"/>
</dbReference>
<keyword evidence="5 7" id="KW-0472">Membrane</keyword>
<dbReference type="Gene3D" id="1.20.1250.20">
    <property type="entry name" value="MFS general substrate transporter like domains"/>
    <property type="match status" value="1"/>
</dbReference>
<evidence type="ECO:0000256" key="2">
    <source>
        <dbReference type="ARBA" id="ARBA00005982"/>
    </source>
</evidence>
<dbReference type="InterPro" id="IPR036259">
    <property type="entry name" value="MFS_trans_sf"/>
</dbReference>
<keyword evidence="4 7" id="KW-1133">Transmembrane helix</keyword>
<evidence type="ECO:0000313" key="9">
    <source>
        <dbReference type="Proteomes" id="UP001190926"/>
    </source>
</evidence>
<keyword evidence="9" id="KW-1185">Reference proteome</keyword>
<evidence type="ECO:0000256" key="7">
    <source>
        <dbReference type="SAM" id="Phobius"/>
    </source>
</evidence>
<keyword evidence="3 7" id="KW-0812">Transmembrane</keyword>
<feature type="transmembrane region" description="Helical" evidence="7">
    <location>
        <begin position="239"/>
        <end position="258"/>
    </location>
</feature>
<evidence type="ECO:0000256" key="3">
    <source>
        <dbReference type="ARBA" id="ARBA00022692"/>
    </source>
</evidence>
<comment type="caution">
    <text evidence="8">The sequence shown here is derived from an EMBL/GenBank/DDBJ whole genome shotgun (WGS) entry which is preliminary data.</text>
</comment>
<gene>
    <name evidence="8" type="ORF">C2S53_019426</name>
</gene>
<dbReference type="GO" id="GO:0022857">
    <property type="term" value="F:transmembrane transporter activity"/>
    <property type="evidence" value="ECO:0007669"/>
    <property type="project" value="InterPro"/>
</dbReference>
<dbReference type="PANTHER" id="PTHR11654">
    <property type="entry name" value="OLIGOPEPTIDE TRANSPORTER-RELATED"/>
    <property type="match status" value="1"/>
</dbReference>
<dbReference type="AlphaFoldDB" id="A0AAD4PCK0"/>
<feature type="transmembrane region" description="Helical" evidence="7">
    <location>
        <begin position="34"/>
        <end position="53"/>
    </location>
</feature>
<name>A0AAD4PCK0_PERFH</name>
<dbReference type="Proteomes" id="UP001190926">
    <property type="component" value="Unassembled WGS sequence"/>
</dbReference>
<comment type="subcellular location">
    <subcellularLocation>
        <location evidence="1">Membrane</location>
        <topology evidence="1">Multi-pass membrane protein</topology>
    </subcellularLocation>
</comment>
<sequence>MVTLKSFVGDQLMVVRNQPTTVEEEKQTEKRTEFWLYFVSFFATILVLVGPLDKLSLEGITRVLVIVLGASLFWFLLGFKFYNRVKPTGSALSDVPIVICSAIRKRNIAYPQSSEQLHQNSSGDVQILPHNSWLRWLDRAAVVQENHEGCICCSVEQVKDVKYLLKMLPMWLTFITFSIVHASGDTFFLEEASSITDASFPLLFLISLQRFTELVVSETSDYVLEKLHEKMNFNAQRMMLVRIGIGMLCCVLCCITAWTQAVHRLGLVATHNKANGHMSVYRLTPQFLLLAFMEGLSLKGLQNFFESRVSRSMFRYGPSFEECVNAFGRFGSIGCILILSKWFQNGVEKSQLNNYYIFLAFLSGLNTIVYCLVALWYGDDTYVINYDLQMVIIGGEDQSESSPLLRRVRSFPPPSMTRGIYNRLSSMPH</sequence>
<accession>A0AAD4PCK0</accession>
<comment type="similarity">
    <text evidence="2">Belongs to the major facilitator superfamily. Proton-dependent oligopeptide transporter (POT/PTR) (TC 2.A.17) family.</text>
</comment>
<feature type="transmembrane region" description="Helical" evidence="7">
    <location>
        <begin position="355"/>
        <end position="377"/>
    </location>
</feature>
<comment type="similarity">
    <text evidence="6">Belongs to the major facilitator superfamily. Phosphate:H(+) symporter (TC 2.A.1.9) family.</text>
</comment>
<feature type="transmembrane region" description="Helical" evidence="7">
    <location>
        <begin position="59"/>
        <end position="77"/>
    </location>
</feature>
<reference evidence="8 9" key="1">
    <citation type="journal article" date="2021" name="Nat. Commun.">
        <title>Incipient diploidization of the medicinal plant Perilla within 10,000 years.</title>
        <authorList>
            <person name="Zhang Y."/>
            <person name="Shen Q."/>
            <person name="Leng L."/>
            <person name="Zhang D."/>
            <person name="Chen S."/>
            <person name="Shi Y."/>
            <person name="Ning Z."/>
            <person name="Chen S."/>
        </authorList>
    </citation>
    <scope>NUCLEOTIDE SEQUENCE [LARGE SCALE GENOMIC DNA]</scope>
    <source>
        <strain evidence="9">cv. PC099</strain>
    </source>
</reference>
<feature type="transmembrane region" description="Helical" evidence="7">
    <location>
        <begin position="326"/>
        <end position="343"/>
    </location>
</feature>
<dbReference type="EMBL" id="SDAM02000055">
    <property type="protein sequence ID" value="KAH6833862.1"/>
    <property type="molecule type" value="Genomic_DNA"/>
</dbReference>
<evidence type="ECO:0000313" key="8">
    <source>
        <dbReference type="EMBL" id="KAH6833862.1"/>
    </source>
</evidence>
<proteinExistence type="inferred from homology"/>
<dbReference type="Pfam" id="PF00854">
    <property type="entry name" value="PTR2"/>
    <property type="match status" value="1"/>
</dbReference>
<evidence type="ECO:0000256" key="6">
    <source>
        <dbReference type="ARBA" id="ARBA00044504"/>
    </source>
</evidence>
<organism evidence="8 9">
    <name type="scientific">Perilla frutescens var. hirtella</name>
    <name type="common">Perilla citriodora</name>
    <name type="synonym">Perilla setoyensis</name>
    <dbReference type="NCBI Taxonomy" id="608512"/>
    <lineage>
        <taxon>Eukaryota</taxon>
        <taxon>Viridiplantae</taxon>
        <taxon>Streptophyta</taxon>
        <taxon>Embryophyta</taxon>
        <taxon>Tracheophyta</taxon>
        <taxon>Spermatophyta</taxon>
        <taxon>Magnoliopsida</taxon>
        <taxon>eudicotyledons</taxon>
        <taxon>Gunneridae</taxon>
        <taxon>Pentapetalae</taxon>
        <taxon>asterids</taxon>
        <taxon>lamiids</taxon>
        <taxon>Lamiales</taxon>
        <taxon>Lamiaceae</taxon>
        <taxon>Nepetoideae</taxon>
        <taxon>Elsholtzieae</taxon>
        <taxon>Perilla</taxon>
    </lineage>
</organism>
<dbReference type="InterPro" id="IPR000109">
    <property type="entry name" value="POT_fam"/>
</dbReference>